<proteinExistence type="predicted"/>
<dbReference type="EMBL" id="CAJNOR010005886">
    <property type="protein sequence ID" value="CAF1578941.1"/>
    <property type="molecule type" value="Genomic_DNA"/>
</dbReference>
<organism evidence="6 9">
    <name type="scientific">Adineta ricciae</name>
    <name type="common">Rotifer</name>
    <dbReference type="NCBI Taxonomy" id="249248"/>
    <lineage>
        <taxon>Eukaryota</taxon>
        <taxon>Metazoa</taxon>
        <taxon>Spiralia</taxon>
        <taxon>Gnathifera</taxon>
        <taxon>Rotifera</taxon>
        <taxon>Eurotatoria</taxon>
        <taxon>Bdelloidea</taxon>
        <taxon>Adinetida</taxon>
        <taxon>Adinetidae</taxon>
        <taxon>Adineta</taxon>
    </lineage>
</organism>
<dbReference type="PANTHER" id="PTHR15710:SF243">
    <property type="entry name" value="E3 UBIQUITIN-PROTEIN LIGASE PRAJA-2 ISOFORM X1"/>
    <property type="match status" value="1"/>
</dbReference>
<gene>
    <name evidence="6" type="ORF">EDS130_LOCUS35006</name>
    <name evidence="7" type="ORF">XAT740_LOCUS45283</name>
</gene>
<dbReference type="GO" id="GO:0005737">
    <property type="term" value="C:cytoplasm"/>
    <property type="evidence" value="ECO:0007669"/>
    <property type="project" value="TreeGrafter"/>
</dbReference>
<dbReference type="AlphaFoldDB" id="A0A815JID9"/>
<keyword evidence="8" id="KW-1185">Reference proteome</keyword>
<dbReference type="PROSITE" id="PS00518">
    <property type="entry name" value="ZF_RING_1"/>
    <property type="match status" value="1"/>
</dbReference>
<evidence type="ECO:0000259" key="5">
    <source>
        <dbReference type="PROSITE" id="PS50089"/>
    </source>
</evidence>
<dbReference type="InterPro" id="IPR001841">
    <property type="entry name" value="Znf_RING"/>
</dbReference>
<evidence type="ECO:0000313" key="9">
    <source>
        <dbReference type="Proteomes" id="UP000663852"/>
    </source>
</evidence>
<dbReference type="EMBL" id="CAJNOJ010000301">
    <property type="protein sequence ID" value="CAF1382480.1"/>
    <property type="molecule type" value="Genomic_DNA"/>
</dbReference>
<dbReference type="Gene3D" id="3.30.40.10">
    <property type="entry name" value="Zinc/RING finger domain, C3HC4 (zinc finger)"/>
    <property type="match status" value="1"/>
</dbReference>
<keyword evidence="1" id="KW-0479">Metal-binding</keyword>
<dbReference type="PROSITE" id="PS50089">
    <property type="entry name" value="ZF_RING_2"/>
    <property type="match status" value="1"/>
</dbReference>
<dbReference type="InterPro" id="IPR013083">
    <property type="entry name" value="Znf_RING/FYVE/PHD"/>
</dbReference>
<comment type="caution">
    <text evidence="6">The sequence shown here is derived from an EMBL/GenBank/DDBJ whole genome shotgun (WGS) entry which is preliminary data.</text>
</comment>
<sequence>MASYFDEHNCEPLGIDEQPDHLLHLARLLLDSGLGAEFQLEFERIFGDVGGREQPRASKSVIENLRSTNEFNRDEKCSICLKEFEKDSTKELPCYHKFCENCIKQWLQLVNTCPMCRIELPTDDQDYEEYKKQKRRTKERKLDLDDLHNSMFS</sequence>
<evidence type="ECO:0000256" key="2">
    <source>
        <dbReference type="ARBA" id="ARBA00022771"/>
    </source>
</evidence>
<keyword evidence="3" id="KW-0862">Zinc</keyword>
<dbReference type="GO" id="GO:0016567">
    <property type="term" value="P:protein ubiquitination"/>
    <property type="evidence" value="ECO:0007669"/>
    <property type="project" value="TreeGrafter"/>
</dbReference>
<dbReference type="PANTHER" id="PTHR15710">
    <property type="entry name" value="E3 UBIQUITIN-PROTEIN LIGASE PRAJA"/>
    <property type="match status" value="1"/>
</dbReference>
<evidence type="ECO:0000256" key="3">
    <source>
        <dbReference type="ARBA" id="ARBA00022833"/>
    </source>
</evidence>
<dbReference type="OrthoDB" id="10000441at2759"/>
<evidence type="ECO:0000313" key="6">
    <source>
        <dbReference type="EMBL" id="CAF1382480.1"/>
    </source>
</evidence>
<dbReference type="Pfam" id="PF13639">
    <property type="entry name" value="zf-RING_2"/>
    <property type="match status" value="1"/>
</dbReference>
<dbReference type="GO" id="GO:0008270">
    <property type="term" value="F:zinc ion binding"/>
    <property type="evidence" value="ECO:0007669"/>
    <property type="project" value="UniProtKB-KW"/>
</dbReference>
<dbReference type="GO" id="GO:0061630">
    <property type="term" value="F:ubiquitin protein ligase activity"/>
    <property type="evidence" value="ECO:0007669"/>
    <property type="project" value="TreeGrafter"/>
</dbReference>
<dbReference type="SUPFAM" id="SSF57850">
    <property type="entry name" value="RING/U-box"/>
    <property type="match status" value="1"/>
</dbReference>
<dbReference type="Proteomes" id="UP000663852">
    <property type="component" value="Unassembled WGS sequence"/>
</dbReference>
<accession>A0A815JID9</accession>
<keyword evidence="2 4" id="KW-0863">Zinc-finger</keyword>
<protein>
    <recommendedName>
        <fullName evidence="5">RING-type domain-containing protein</fullName>
    </recommendedName>
</protein>
<evidence type="ECO:0000256" key="1">
    <source>
        <dbReference type="ARBA" id="ARBA00022723"/>
    </source>
</evidence>
<dbReference type="InterPro" id="IPR017907">
    <property type="entry name" value="Znf_RING_CS"/>
</dbReference>
<reference evidence="6" key="1">
    <citation type="submission" date="2021-02" db="EMBL/GenBank/DDBJ databases">
        <authorList>
            <person name="Nowell W R."/>
        </authorList>
    </citation>
    <scope>NUCLEOTIDE SEQUENCE</scope>
</reference>
<feature type="domain" description="RING-type" evidence="5">
    <location>
        <begin position="77"/>
        <end position="117"/>
    </location>
</feature>
<dbReference type="SMART" id="SM00184">
    <property type="entry name" value="RING"/>
    <property type="match status" value="1"/>
</dbReference>
<evidence type="ECO:0000313" key="7">
    <source>
        <dbReference type="EMBL" id="CAF1578941.1"/>
    </source>
</evidence>
<evidence type="ECO:0000313" key="8">
    <source>
        <dbReference type="Proteomes" id="UP000663828"/>
    </source>
</evidence>
<evidence type="ECO:0000256" key="4">
    <source>
        <dbReference type="PROSITE-ProRule" id="PRU00175"/>
    </source>
</evidence>
<name>A0A815JID9_ADIRI</name>
<dbReference type="Proteomes" id="UP000663828">
    <property type="component" value="Unassembled WGS sequence"/>
</dbReference>